<evidence type="ECO:0000313" key="7">
    <source>
        <dbReference type="EMBL" id="MDK7188030.1"/>
    </source>
</evidence>
<dbReference type="SUPFAM" id="SSF53335">
    <property type="entry name" value="S-adenosyl-L-methionine-dependent methyltransferases"/>
    <property type="match status" value="1"/>
</dbReference>
<evidence type="ECO:0000256" key="6">
    <source>
        <dbReference type="HAMAP-Rule" id="MF_00735"/>
    </source>
</evidence>
<evidence type="ECO:0000256" key="1">
    <source>
        <dbReference type="ARBA" id="ARBA00009741"/>
    </source>
</evidence>
<dbReference type="GO" id="GO:0008276">
    <property type="term" value="F:protein methyltransferase activity"/>
    <property type="evidence" value="ECO:0007669"/>
    <property type="project" value="UniProtKB-UniRule"/>
</dbReference>
<dbReference type="AlphaFoldDB" id="A0AAJ1V2Z4"/>
<dbReference type="Pfam" id="PF06325">
    <property type="entry name" value="PrmA"/>
    <property type="match status" value="1"/>
</dbReference>
<evidence type="ECO:0000313" key="8">
    <source>
        <dbReference type="Proteomes" id="UP001229251"/>
    </source>
</evidence>
<keyword evidence="5 6" id="KW-0949">S-adenosyl-L-methionine</keyword>
<dbReference type="PANTHER" id="PTHR43648:SF1">
    <property type="entry name" value="ELECTRON TRANSFER FLAVOPROTEIN BETA SUBUNIT LYSINE METHYLTRANSFERASE"/>
    <property type="match status" value="1"/>
</dbReference>
<keyword evidence="7" id="KW-0687">Ribonucleoprotein</keyword>
<dbReference type="GO" id="GO:0005737">
    <property type="term" value="C:cytoplasm"/>
    <property type="evidence" value="ECO:0007669"/>
    <property type="project" value="UniProtKB-SubCell"/>
</dbReference>
<feature type="binding site" evidence="6">
    <location>
        <position position="198"/>
    </location>
    <ligand>
        <name>S-adenosyl-L-methionine</name>
        <dbReference type="ChEBI" id="CHEBI:59789"/>
    </ligand>
</feature>
<dbReference type="RefSeq" id="WP_285066444.1">
    <property type="nucleotide sequence ID" value="NZ_JASOOE010000021.1"/>
</dbReference>
<feature type="binding site" evidence="6">
    <location>
        <position position="176"/>
    </location>
    <ligand>
        <name>S-adenosyl-L-methionine</name>
        <dbReference type="ChEBI" id="CHEBI:59789"/>
    </ligand>
</feature>
<sequence length="318" mass="35704">MTQWQMMTISMDRKYKSLLDSLTYYLFEMGAQGTQIEGADYYLETEDLYGEIRSQGPEESKEPLQVKAFFEPTITPDYIQSQLQAMLQVPVQIQSQVIKEENWQANWMSHYELQTISRFIKIVPAWQDYQSNYPDERIIFLNPGLSFGTGNHTTTRLSGQALELFMQGGERVIDVGTGSGILSLIAWSLGAKQVWGYDLDPQAIQAATDNLAIHQAKTGQNIAVEFQVNDLLSGVEQTAEIIVANILPHILKELIPQAGPLLTENGYLILGGILEEKAKDLIDYLEESGWKVCQKTSAEGWANLVVQKKGGLRCNSIF</sequence>
<accession>A0AAJ1V2Z4</accession>
<dbReference type="InterPro" id="IPR004498">
    <property type="entry name" value="Ribosomal_PrmA_MeTrfase"/>
</dbReference>
<dbReference type="EC" id="2.1.1.-" evidence="6"/>
<dbReference type="HAMAP" id="MF_00735">
    <property type="entry name" value="Methyltr_PrmA"/>
    <property type="match status" value="1"/>
</dbReference>
<evidence type="ECO:0000256" key="3">
    <source>
        <dbReference type="ARBA" id="ARBA00022603"/>
    </source>
</evidence>
<dbReference type="Gene3D" id="3.40.50.150">
    <property type="entry name" value="Vaccinia Virus protein VP39"/>
    <property type="match status" value="1"/>
</dbReference>
<protein>
    <recommendedName>
        <fullName evidence="6">Ribosomal protein L11 methyltransferase</fullName>
        <shortName evidence="6">L11 Mtase</shortName>
        <ecNumber evidence="6">2.1.1.-</ecNumber>
    </recommendedName>
</protein>
<comment type="similarity">
    <text evidence="1 6">Belongs to the methyltransferase superfamily. PrmA family.</text>
</comment>
<dbReference type="GO" id="GO:0005840">
    <property type="term" value="C:ribosome"/>
    <property type="evidence" value="ECO:0007669"/>
    <property type="project" value="UniProtKB-KW"/>
</dbReference>
<proteinExistence type="inferred from homology"/>
<feature type="binding site" evidence="6">
    <location>
        <position position="245"/>
    </location>
    <ligand>
        <name>S-adenosyl-L-methionine</name>
        <dbReference type="ChEBI" id="CHEBI:59789"/>
    </ligand>
</feature>
<dbReference type="EMBL" id="JASOOE010000021">
    <property type="protein sequence ID" value="MDK7188030.1"/>
    <property type="molecule type" value="Genomic_DNA"/>
</dbReference>
<keyword evidence="3 6" id="KW-0489">Methyltransferase</keyword>
<dbReference type="InterPro" id="IPR029063">
    <property type="entry name" value="SAM-dependent_MTases_sf"/>
</dbReference>
<dbReference type="PIRSF" id="PIRSF000401">
    <property type="entry name" value="RPL11_MTase"/>
    <property type="match status" value="1"/>
</dbReference>
<dbReference type="GO" id="GO:0032259">
    <property type="term" value="P:methylation"/>
    <property type="evidence" value="ECO:0007669"/>
    <property type="project" value="UniProtKB-KW"/>
</dbReference>
<comment type="catalytic activity">
    <reaction evidence="6">
        <text>L-lysyl-[protein] + 3 S-adenosyl-L-methionine = N(6),N(6),N(6)-trimethyl-L-lysyl-[protein] + 3 S-adenosyl-L-homocysteine + 3 H(+)</text>
        <dbReference type="Rhea" id="RHEA:54192"/>
        <dbReference type="Rhea" id="RHEA-COMP:9752"/>
        <dbReference type="Rhea" id="RHEA-COMP:13826"/>
        <dbReference type="ChEBI" id="CHEBI:15378"/>
        <dbReference type="ChEBI" id="CHEBI:29969"/>
        <dbReference type="ChEBI" id="CHEBI:57856"/>
        <dbReference type="ChEBI" id="CHEBI:59789"/>
        <dbReference type="ChEBI" id="CHEBI:61961"/>
    </reaction>
</comment>
<dbReference type="PANTHER" id="PTHR43648">
    <property type="entry name" value="ELECTRON TRANSFER FLAVOPROTEIN BETA SUBUNIT LYSINE METHYLTRANSFERASE"/>
    <property type="match status" value="1"/>
</dbReference>
<evidence type="ECO:0000256" key="4">
    <source>
        <dbReference type="ARBA" id="ARBA00022679"/>
    </source>
</evidence>
<name>A0AAJ1V2Z4_9LACT</name>
<keyword evidence="2 6" id="KW-0963">Cytoplasm</keyword>
<gene>
    <name evidence="6 7" type="primary">prmA</name>
    <name evidence="7" type="ORF">QP433_08545</name>
</gene>
<dbReference type="InterPro" id="IPR050078">
    <property type="entry name" value="Ribosomal_L11_MeTrfase_PrmA"/>
</dbReference>
<comment type="function">
    <text evidence="6">Methylates ribosomal protein L11.</text>
</comment>
<feature type="binding site" evidence="6">
    <location>
        <position position="155"/>
    </location>
    <ligand>
        <name>S-adenosyl-L-methionine</name>
        <dbReference type="ChEBI" id="CHEBI:59789"/>
    </ligand>
</feature>
<comment type="subcellular location">
    <subcellularLocation>
        <location evidence="6">Cytoplasm</location>
    </subcellularLocation>
</comment>
<evidence type="ECO:0000256" key="2">
    <source>
        <dbReference type="ARBA" id="ARBA00022490"/>
    </source>
</evidence>
<reference evidence="7" key="1">
    <citation type="submission" date="2023-05" db="EMBL/GenBank/DDBJ databases">
        <title>Cataloging the Phylogenetic Diversity of Human Bladder Bacteria.</title>
        <authorList>
            <person name="Du J."/>
        </authorList>
    </citation>
    <scope>NUCLEOTIDE SEQUENCE</scope>
    <source>
        <strain evidence="7">UMB1231</strain>
    </source>
</reference>
<keyword evidence="4 6" id="KW-0808">Transferase</keyword>
<organism evidence="7 8">
    <name type="scientific">Facklamia hominis</name>
    <dbReference type="NCBI Taxonomy" id="178214"/>
    <lineage>
        <taxon>Bacteria</taxon>
        <taxon>Bacillati</taxon>
        <taxon>Bacillota</taxon>
        <taxon>Bacilli</taxon>
        <taxon>Lactobacillales</taxon>
        <taxon>Aerococcaceae</taxon>
        <taxon>Facklamia</taxon>
    </lineage>
</organism>
<keyword evidence="7" id="KW-0689">Ribosomal protein</keyword>
<dbReference type="CDD" id="cd02440">
    <property type="entry name" value="AdoMet_MTases"/>
    <property type="match status" value="1"/>
</dbReference>
<evidence type="ECO:0000256" key="5">
    <source>
        <dbReference type="ARBA" id="ARBA00022691"/>
    </source>
</evidence>
<dbReference type="NCBIfam" id="TIGR00406">
    <property type="entry name" value="prmA"/>
    <property type="match status" value="1"/>
</dbReference>
<comment type="caution">
    <text evidence="7">The sequence shown here is derived from an EMBL/GenBank/DDBJ whole genome shotgun (WGS) entry which is preliminary data.</text>
</comment>
<dbReference type="Proteomes" id="UP001229251">
    <property type="component" value="Unassembled WGS sequence"/>
</dbReference>